<evidence type="ECO:0008006" key="4">
    <source>
        <dbReference type="Google" id="ProtNLM"/>
    </source>
</evidence>
<name>A0A1I6H7G8_9FLAO</name>
<evidence type="ECO:0000313" key="2">
    <source>
        <dbReference type="EMBL" id="SFR50429.1"/>
    </source>
</evidence>
<evidence type="ECO:0000313" key="3">
    <source>
        <dbReference type="Proteomes" id="UP000199534"/>
    </source>
</evidence>
<dbReference type="Pfam" id="PF11138">
    <property type="entry name" value="DUF2911"/>
    <property type="match status" value="1"/>
</dbReference>
<gene>
    <name evidence="2" type="ORF">SAMN04490243_2376</name>
</gene>
<accession>A0A1I6H7G8</accession>
<dbReference type="Proteomes" id="UP000199534">
    <property type="component" value="Unassembled WGS sequence"/>
</dbReference>
<organism evidence="2 3">
    <name type="scientific">Robiginitalea myxolifaciens</name>
    <dbReference type="NCBI Taxonomy" id="400055"/>
    <lineage>
        <taxon>Bacteria</taxon>
        <taxon>Pseudomonadati</taxon>
        <taxon>Bacteroidota</taxon>
        <taxon>Flavobacteriia</taxon>
        <taxon>Flavobacteriales</taxon>
        <taxon>Flavobacteriaceae</taxon>
        <taxon>Robiginitalea</taxon>
    </lineage>
</organism>
<dbReference type="AlphaFoldDB" id="A0A1I6H7G8"/>
<proteinExistence type="predicted"/>
<dbReference type="RefSeq" id="WP_092982780.1">
    <property type="nucleotide sequence ID" value="NZ_FOYQ01000002.1"/>
</dbReference>
<sequence length="187" mass="21111">MKVLKWIGIVLLAIVLLTYFVGIPYLREQTKKYSPEKTAQYSNKGVELEVTYCSPYKKDRKIFGGLVPYGQVWRTGANEPTTFTTNREIEIAGTRLAPGTYSLWTIPNPDQWIFILNEEVPDWGVTLMSGGEKTSRDPESDVVNSIVAAGELTAPQEQLLLEFRANNSGLYLSLSWDQTEIQVPINY</sequence>
<evidence type="ECO:0000256" key="1">
    <source>
        <dbReference type="SAM" id="Phobius"/>
    </source>
</evidence>
<keyword evidence="1" id="KW-0472">Membrane</keyword>
<keyword evidence="1" id="KW-1133">Transmembrane helix</keyword>
<dbReference type="InterPro" id="IPR021314">
    <property type="entry name" value="DUF2911"/>
</dbReference>
<protein>
    <recommendedName>
        <fullName evidence="4">DUF2911 domain-containing protein</fullName>
    </recommendedName>
</protein>
<dbReference type="EMBL" id="FOYQ01000002">
    <property type="protein sequence ID" value="SFR50429.1"/>
    <property type="molecule type" value="Genomic_DNA"/>
</dbReference>
<keyword evidence="1" id="KW-0812">Transmembrane</keyword>
<dbReference type="OrthoDB" id="187854at2"/>
<feature type="transmembrane region" description="Helical" evidence="1">
    <location>
        <begin position="6"/>
        <end position="26"/>
    </location>
</feature>
<dbReference type="STRING" id="400055.SAMN04490243_2376"/>
<reference evidence="2 3" key="1">
    <citation type="submission" date="2016-10" db="EMBL/GenBank/DDBJ databases">
        <authorList>
            <person name="de Groot N.N."/>
        </authorList>
    </citation>
    <scope>NUCLEOTIDE SEQUENCE [LARGE SCALE GENOMIC DNA]</scope>
    <source>
        <strain evidence="2 3">DSM 21019</strain>
    </source>
</reference>
<keyword evidence="3" id="KW-1185">Reference proteome</keyword>